<gene>
    <name evidence="2" type="ORF">RM844_17730</name>
</gene>
<dbReference type="RefSeq" id="WP_311668217.1">
    <property type="nucleotide sequence ID" value="NZ_JAVREO010000010.1"/>
</dbReference>
<evidence type="ECO:0000259" key="1">
    <source>
        <dbReference type="Pfam" id="PF19054"/>
    </source>
</evidence>
<dbReference type="Proteomes" id="UP001183410">
    <property type="component" value="Unassembled WGS sequence"/>
</dbReference>
<organism evidence="2 3">
    <name type="scientific">Streptomyces chisholmiae</name>
    <dbReference type="NCBI Taxonomy" id="3075540"/>
    <lineage>
        <taxon>Bacteria</taxon>
        <taxon>Bacillati</taxon>
        <taxon>Actinomycetota</taxon>
        <taxon>Actinomycetes</taxon>
        <taxon>Kitasatosporales</taxon>
        <taxon>Streptomycetaceae</taxon>
        <taxon>Streptomyces</taxon>
    </lineage>
</organism>
<reference evidence="3" key="1">
    <citation type="submission" date="2023-07" db="EMBL/GenBank/DDBJ databases">
        <title>30 novel species of actinomycetes from the DSMZ collection.</title>
        <authorList>
            <person name="Nouioui I."/>
        </authorList>
    </citation>
    <scope>NUCLEOTIDE SEQUENCE [LARGE SCALE GENOMIC DNA]</scope>
    <source>
        <strain evidence="3">DSM 44915</strain>
    </source>
</reference>
<keyword evidence="3" id="KW-1185">Reference proteome</keyword>
<accession>A0ABU2JT09</accession>
<dbReference type="Pfam" id="PF19054">
    <property type="entry name" value="DUF5753"/>
    <property type="match status" value="1"/>
</dbReference>
<evidence type="ECO:0000313" key="2">
    <source>
        <dbReference type="EMBL" id="MDT0268125.1"/>
    </source>
</evidence>
<feature type="domain" description="DUF5753" evidence="1">
    <location>
        <begin position="25"/>
        <end position="178"/>
    </location>
</feature>
<dbReference type="EMBL" id="JAVREO010000010">
    <property type="protein sequence ID" value="MDT0268125.1"/>
    <property type="molecule type" value="Genomic_DNA"/>
</dbReference>
<comment type="caution">
    <text evidence="2">The sequence shown here is derived from an EMBL/GenBank/DDBJ whole genome shotgun (WGS) entry which is preliminary data.</text>
</comment>
<proteinExistence type="predicted"/>
<name>A0ABU2JT09_9ACTN</name>
<protein>
    <submittedName>
        <fullName evidence="2">DUF5753 domain-containing protein</fullName>
    </submittedName>
</protein>
<evidence type="ECO:0000313" key="3">
    <source>
        <dbReference type="Proteomes" id="UP001183410"/>
    </source>
</evidence>
<sequence>MVRALSQAGGTRGRGPDLFAERDSGILQTEEYARAIFLAWDPRVSEDILRGLVRTRRDRKAVFTQGSGPALWSIIHEAALHTEVGDREVMGRALTHLREAAERPNITVQILPFTAGAPAVLEPFILLRQPDGHRTLFGDTVLGGQMSESPDRVGLLLQAYERLRGEALGSRESLALVSRKLDEFHGRMA</sequence>
<dbReference type="InterPro" id="IPR043917">
    <property type="entry name" value="DUF5753"/>
</dbReference>